<sequence length="125" mass="13419">MISTLFLFAALAVGAHAGLWAGFAPCDYADQGIAAPQNGRIVGVFTAKSESSQVSHGDVHSVEYEQFLGMACDDGYTEKGDRYLLCGYDPDTAKTAYLAHDLLRILECKDDTDPEVSCEAVTAFT</sequence>
<evidence type="ECO:0000313" key="3">
    <source>
        <dbReference type="Proteomes" id="UP000007110"/>
    </source>
</evidence>
<organism evidence="2 3">
    <name type="scientific">Strongylocentrotus purpuratus</name>
    <name type="common">Purple sea urchin</name>
    <dbReference type="NCBI Taxonomy" id="7668"/>
    <lineage>
        <taxon>Eukaryota</taxon>
        <taxon>Metazoa</taxon>
        <taxon>Echinodermata</taxon>
        <taxon>Eleutherozoa</taxon>
        <taxon>Echinozoa</taxon>
        <taxon>Echinoidea</taxon>
        <taxon>Euechinoidea</taxon>
        <taxon>Echinacea</taxon>
        <taxon>Camarodonta</taxon>
        <taxon>Echinidea</taxon>
        <taxon>Strongylocentrotidae</taxon>
        <taxon>Strongylocentrotus</taxon>
    </lineage>
</organism>
<dbReference type="EnsemblMetazoa" id="XM_030986684">
    <property type="protein sequence ID" value="XP_030842544"/>
    <property type="gene ID" value="LOC115924480"/>
</dbReference>
<keyword evidence="1" id="KW-0732">Signal</keyword>
<dbReference type="AlphaFoldDB" id="A0A7M7P1M0"/>
<reference evidence="2" key="2">
    <citation type="submission" date="2021-01" db="UniProtKB">
        <authorList>
            <consortium name="EnsemblMetazoa"/>
        </authorList>
    </citation>
    <scope>IDENTIFICATION</scope>
</reference>
<reference evidence="3" key="1">
    <citation type="submission" date="2015-02" db="EMBL/GenBank/DDBJ databases">
        <title>Genome sequencing for Strongylocentrotus purpuratus.</title>
        <authorList>
            <person name="Murali S."/>
            <person name="Liu Y."/>
            <person name="Vee V."/>
            <person name="English A."/>
            <person name="Wang M."/>
            <person name="Skinner E."/>
            <person name="Han Y."/>
            <person name="Muzny D.M."/>
            <person name="Worley K.C."/>
            <person name="Gibbs R.A."/>
        </authorList>
    </citation>
    <scope>NUCLEOTIDE SEQUENCE</scope>
</reference>
<feature type="chain" id="PRO_5029586386" evidence="1">
    <location>
        <begin position="18"/>
        <end position="125"/>
    </location>
</feature>
<evidence type="ECO:0000313" key="2">
    <source>
        <dbReference type="EnsemblMetazoa" id="XP_030842544"/>
    </source>
</evidence>
<keyword evidence="3" id="KW-1185">Reference proteome</keyword>
<protein>
    <submittedName>
        <fullName evidence="2">Uncharacterized protein</fullName>
    </submittedName>
</protein>
<dbReference type="GeneID" id="115924480"/>
<feature type="signal peptide" evidence="1">
    <location>
        <begin position="1"/>
        <end position="17"/>
    </location>
</feature>
<evidence type="ECO:0000256" key="1">
    <source>
        <dbReference type="SAM" id="SignalP"/>
    </source>
</evidence>
<dbReference type="InParanoid" id="A0A7M7P1M0"/>
<dbReference type="Proteomes" id="UP000007110">
    <property type="component" value="Unassembled WGS sequence"/>
</dbReference>
<dbReference type="RefSeq" id="XP_030842544.1">
    <property type="nucleotide sequence ID" value="XM_030986684.1"/>
</dbReference>
<accession>A0A7M7P1M0</accession>
<name>A0A7M7P1M0_STRPU</name>
<dbReference type="KEGG" id="spu:115924480"/>
<proteinExistence type="predicted"/>